<dbReference type="EMBL" id="CP064788">
    <property type="protein sequence ID" value="QSG07613.1"/>
    <property type="molecule type" value="Genomic_DNA"/>
</dbReference>
<organism evidence="1 2">
    <name type="scientific">Halapricum desulfuricans</name>
    <dbReference type="NCBI Taxonomy" id="2841257"/>
    <lineage>
        <taxon>Archaea</taxon>
        <taxon>Methanobacteriati</taxon>
        <taxon>Methanobacteriota</taxon>
        <taxon>Stenosarchaea group</taxon>
        <taxon>Halobacteria</taxon>
        <taxon>Halobacteriales</taxon>
        <taxon>Haloarculaceae</taxon>
        <taxon>Halapricum</taxon>
    </lineage>
</organism>
<dbReference type="AlphaFoldDB" id="A0A897N8Y7"/>
<proteinExistence type="predicted"/>
<dbReference type="KEGG" id="hds:HSR122_0196"/>
<dbReference type="RefSeq" id="WP_229110781.1">
    <property type="nucleotide sequence ID" value="NZ_CP064788.1"/>
</dbReference>
<keyword evidence="2" id="KW-1185">Reference proteome</keyword>
<reference evidence="1 2" key="1">
    <citation type="submission" date="2020-11" db="EMBL/GenBank/DDBJ databases">
        <title>Carbohydrate-dependent, anaerobic sulfur respiration: A novel catabolism in halophilic archaea.</title>
        <authorList>
            <person name="Sorokin D.Y."/>
            <person name="Messina E."/>
            <person name="Smedile F."/>
            <person name="La Cono V."/>
            <person name="Hallsworth J.E."/>
            <person name="Yakimov M.M."/>
        </authorList>
    </citation>
    <scope>NUCLEOTIDE SEQUENCE [LARGE SCALE GENOMIC DNA]</scope>
    <source>
        <strain evidence="1 2">HSR12-2</strain>
    </source>
</reference>
<gene>
    <name evidence="1" type="ORF">HSR122_0196</name>
</gene>
<sequence length="117" mass="12483">MGTSEGELEDALIGVADILDSQADFQAKTEEALELGADGLGVEHAHLTRIVPELGYWGVIASTDPSDGAFPVGATADLQETFCRRTIDRDDTVALYDAPNQGWADDPAYETHGVSYP</sequence>
<evidence type="ECO:0000313" key="1">
    <source>
        <dbReference type="EMBL" id="QSG07613.1"/>
    </source>
</evidence>
<dbReference type="Proteomes" id="UP000662973">
    <property type="component" value="Chromosome"/>
</dbReference>
<keyword evidence="1" id="KW-0808">Transferase</keyword>
<accession>A0A897N8Y7</accession>
<evidence type="ECO:0000313" key="2">
    <source>
        <dbReference type="Proteomes" id="UP000662973"/>
    </source>
</evidence>
<dbReference type="GeneID" id="68850876"/>
<dbReference type="GO" id="GO:0016301">
    <property type="term" value="F:kinase activity"/>
    <property type="evidence" value="ECO:0007669"/>
    <property type="project" value="UniProtKB-KW"/>
</dbReference>
<protein>
    <submittedName>
        <fullName evidence="1">Signal transduction histidine kinase</fullName>
    </submittedName>
</protein>
<keyword evidence="1" id="KW-0418">Kinase</keyword>
<name>A0A897N8Y7_9EURY</name>